<dbReference type="EMBL" id="PKSM01000444">
    <property type="protein sequence ID" value="POV95009.1"/>
    <property type="molecule type" value="Genomic_DNA"/>
</dbReference>
<reference evidence="4" key="2">
    <citation type="journal article" date="2018" name="BMC Genomics">
        <title>Genomic insights into host adaptation between the wheat stripe rust pathogen (Puccinia striiformis f. sp. tritici) and the barley stripe rust pathogen (Puccinia striiformis f. sp. hordei).</title>
        <authorList>
            <person name="Xia C."/>
            <person name="Wang M."/>
            <person name="Yin C."/>
            <person name="Cornejo O.E."/>
            <person name="Hulbert S.H."/>
            <person name="Chen X."/>
        </authorList>
    </citation>
    <scope>NUCLEOTIDE SEQUENCE [LARGE SCALE GENOMIC DNA]</scope>
    <source>
        <strain evidence="4">93TX-2</strain>
    </source>
</reference>
<feature type="transmembrane region" description="Helical" evidence="2">
    <location>
        <begin position="118"/>
        <end position="138"/>
    </location>
</feature>
<keyword evidence="2" id="KW-1133">Transmembrane helix</keyword>
<proteinExistence type="predicted"/>
<dbReference type="AlphaFoldDB" id="A0A2S4UCL0"/>
<feature type="compositionally biased region" description="Low complexity" evidence="1">
    <location>
        <begin position="403"/>
        <end position="419"/>
    </location>
</feature>
<feature type="region of interest" description="Disordered" evidence="1">
    <location>
        <begin position="402"/>
        <end position="474"/>
    </location>
</feature>
<dbReference type="Proteomes" id="UP000238274">
    <property type="component" value="Unassembled WGS sequence"/>
</dbReference>
<evidence type="ECO:0000256" key="2">
    <source>
        <dbReference type="SAM" id="Phobius"/>
    </source>
</evidence>
<organism evidence="3 4">
    <name type="scientific">Puccinia striiformis</name>
    <dbReference type="NCBI Taxonomy" id="27350"/>
    <lineage>
        <taxon>Eukaryota</taxon>
        <taxon>Fungi</taxon>
        <taxon>Dikarya</taxon>
        <taxon>Basidiomycota</taxon>
        <taxon>Pucciniomycotina</taxon>
        <taxon>Pucciniomycetes</taxon>
        <taxon>Pucciniales</taxon>
        <taxon>Pucciniaceae</taxon>
        <taxon>Puccinia</taxon>
    </lineage>
</organism>
<feature type="non-terminal residue" evidence="3">
    <location>
        <position position="1"/>
    </location>
</feature>
<reference evidence="3 4" key="1">
    <citation type="submission" date="2017-12" db="EMBL/GenBank/DDBJ databases">
        <title>Gene loss provides genomic basis for host adaptation in cereal stripe rust fungi.</title>
        <authorList>
            <person name="Xia C."/>
        </authorList>
    </citation>
    <scope>NUCLEOTIDE SEQUENCE [LARGE SCALE GENOMIC DNA]</scope>
    <source>
        <strain evidence="3 4">93TX-2</strain>
    </source>
</reference>
<gene>
    <name evidence="3" type="ORF">PSHT_15896</name>
</gene>
<protein>
    <submittedName>
        <fullName evidence="3">Uncharacterized protein</fullName>
    </submittedName>
</protein>
<dbReference type="VEuPathDB" id="FungiDB:PSTT_05964"/>
<evidence type="ECO:0000313" key="4">
    <source>
        <dbReference type="Proteomes" id="UP000238274"/>
    </source>
</evidence>
<feature type="transmembrane region" description="Helical" evidence="2">
    <location>
        <begin position="27"/>
        <end position="44"/>
    </location>
</feature>
<evidence type="ECO:0000256" key="1">
    <source>
        <dbReference type="SAM" id="MobiDB-lite"/>
    </source>
</evidence>
<feature type="region of interest" description="Disordered" evidence="1">
    <location>
        <begin position="224"/>
        <end position="248"/>
    </location>
</feature>
<dbReference type="VEuPathDB" id="FungiDB:PSHT_15896"/>
<feature type="compositionally biased region" description="Pro residues" evidence="1">
    <location>
        <begin position="432"/>
        <end position="442"/>
    </location>
</feature>
<keyword evidence="4" id="KW-1185">Reference proteome</keyword>
<sequence>FLEPCFPAFLRSWVGLPVSSNWIDHPAVFLIYLLVAIVICGPGFERLRIGSTHHQSSNCFLLVAVVMRGPDSSLDGPSSLPITRFHEGHSPPFRDILVSSSAFLAISAWVLRRYGWKFRSSVVLGVLLMGLASSSAFVDGKFKTTKGAPLIRFTPFSSFLISSPLSDKTAVPLAFNFTAMSQQPRPAPYQRTVFHPHPIPYPPPYQRVASHPYSLRPRVAPIRGYGPVPRPSPVHPSSGASARRPGFVPRPLTPMPVIRNGPFLLNPVRPAPSTPARRAANVHAVVDSPANLVSNSYRIGDRGGPVMSANVRDPRLLMGNQFGIRADSANPFLSPVYNPNTRGTPMYPPSPVFDCVIRHPSPFPFPPDWSVFFRDITESSQGSSAGRRMDLDIPLVDRIGPQASGSSNVSSRANSAIVVPPAPRPRNMSTPPSSPHNPPGYVPSPRAATWGQRRRSESSTPGRPSSARDSSAASVAEQAEIVTYHTLDVDQIHMLLEQPEGLNPYDRHVFSNRVPKDKYCFAVVRFIRLCMIILLLIKLNVTVE</sequence>
<feature type="compositionally biased region" description="Low complexity" evidence="1">
    <location>
        <begin position="465"/>
        <end position="474"/>
    </location>
</feature>
<accession>A0A2S4UCL0</accession>
<evidence type="ECO:0000313" key="3">
    <source>
        <dbReference type="EMBL" id="POV95009.1"/>
    </source>
</evidence>
<keyword evidence="2" id="KW-0472">Membrane</keyword>
<comment type="caution">
    <text evidence="3">The sequence shown here is derived from an EMBL/GenBank/DDBJ whole genome shotgun (WGS) entry which is preliminary data.</text>
</comment>
<reference evidence="4" key="3">
    <citation type="journal article" date="2018" name="Mol. Plant Microbe Interact.">
        <title>Genome sequence resources for the wheat stripe rust pathogen (Puccinia striiformis f. sp. tritici) and the barley stripe rust pathogen (Puccinia striiformis f. sp. hordei).</title>
        <authorList>
            <person name="Xia C."/>
            <person name="Wang M."/>
            <person name="Yin C."/>
            <person name="Cornejo O.E."/>
            <person name="Hulbert S.H."/>
            <person name="Chen X."/>
        </authorList>
    </citation>
    <scope>NUCLEOTIDE SEQUENCE [LARGE SCALE GENOMIC DNA]</scope>
    <source>
        <strain evidence="4">93TX-2</strain>
    </source>
</reference>
<keyword evidence="2" id="KW-0812">Transmembrane</keyword>
<name>A0A2S4UCL0_9BASI</name>